<protein>
    <recommendedName>
        <fullName evidence="4">Type VI secretion system spike protein VgrG3-like C-terminal domain-containing protein</fullName>
    </recommendedName>
</protein>
<evidence type="ECO:0000313" key="6">
    <source>
        <dbReference type="Proteomes" id="UP000269591"/>
    </source>
</evidence>
<keyword evidence="3" id="KW-0812">Transmembrane</keyword>
<dbReference type="InterPro" id="IPR042229">
    <property type="entry name" value="Listeria/Bacterioides_rpt_sf"/>
</dbReference>
<dbReference type="InterPro" id="IPR049073">
    <property type="entry name" value="T6SS_VgrG3-like_C"/>
</dbReference>
<dbReference type="GO" id="GO:0017056">
    <property type="term" value="F:structural constituent of nuclear pore"/>
    <property type="evidence" value="ECO:0007669"/>
    <property type="project" value="TreeGrafter"/>
</dbReference>
<organism evidence="5 6">
    <name type="scientific">Slackia equolifaciens</name>
    <dbReference type="NCBI Taxonomy" id="498718"/>
    <lineage>
        <taxon>Bacteria</taxon>
        <taxon>Bacillati</taxon>
        <taxon>Actinomycetota</taxon>
        <taxon>Coriobacteriia</taxon>
        <taxon>Eggerthellales</taxon>
        <taxon>Eggerthellaceae</taxon>
        <taxon>Slackia</taxon>
    </lineage>
</organism>
<name>A0A3N0B5L6_9ACTN</name>
<proteinExistence type="predicted"/>
<evidence type="ECO:0000256" key="1">
    <source>
        <dbReference type="ARBA" id="ARBA00004196"/>
    </source>
</evidence>
<keyword evidence="3" id="KW-0472">Membrane</keyword>
<feature type="compositionally biased region" description="Acidic residues" evidence="2">
    <location>
        <begin position="68"/>
        <end position="91"/>
    </location>
</feature>
<accession>A0A3N0B5L6</accession>
<feature type="region of interest" description="Disordered" evidence="2">
    <location>
        <begin position="457"/>
        <end position="714"/>
    </location>
</feature>
<sequence>MRCGAFACEGCAEGGALPMKPTRHIVVAGMTLTLAFGMTPAAALAAESADSEIVGEAGGDAAAHADATEDTAESEDAMTSEASSEDGEAAEDSSAAAGEETVEEPAAYDKEDFYVEAPTVMMMSRAYAAPMAASIAPVALSDEMKYFTAYESGRNYDQGLSWGDGYHAMGYYQFDNRYGLDDFLISCYNYDPDTYSMFKWVLTTDITGDLYNSSTGKLTSIGTKLNSSWHAAYKADPAGFSALQDNWAYKEYYLPAEKYLKSLGIDISERADCVKGLVWGMSNLFGTGGWRKFVGGYTSGYDWNGTWHDSYKWPGAWNGDYKKANAMSDREFVTTLCDYVVNNVAVFYKAQPEYHAGWQNRYRSEKADCLAYIAEDEAQQADSLSYNANGGSGKMSATNGTVNKSVKVAACGFTRDGYEVMGWNTKKDGSGKSYAAGSSYTLTKGDDVLYAQWKKKQTVVPTPPAESDDAVTDGEGSSGGNGSGNADSSNGGESGGSTDGAVDTPDSGSNSGAGEDSSNGNGGDAPSDDAPSGDTGTNDGGGGGTANDGSESGSDGGSNEGEGSNSGSDEDSEPTPAPPSNDATDDTTSNDENAGANDKPEETPDSGSTGAGIETGGGSGNDSTDGAHNTGGSEESNSNAASGEGSDNKTGSGSDGSNASENQGGSSQGEDKSGDGSKSDEAGDADGSQSDQRDSKNDKSTDEGKETLLKTNDESVGIVAALVGGFALAFGVAAGTLRRILGGN</sequence>
<gene>
    <name evidence="5" type="ORF">DMP06_01110</name>
</gene>
<dbReference type="InterPro" id="IPR013378">
    <property type="entry name" value="InlB-like_B-rpt"/>
</dbReference>
<comment type="subcellular location">
    <subcellularLocation>
        <location evidence="1">Cell envelope</location>
    </subcellularLocation>
</comment>
<dbReference type="Gene3D" id="2.60.40.4270">
    <property type="entry name" value="Listeria-Bacteroides repeat domain"/>
    <property type="match status" value="1"/>
</dbReference>
<feature type="domain" description="Type VI secretion system spike protein VgrG3-like C-terminal" evidence="4">
    <location>
        <begin position="214"/>
        <end position="366"/>
    </location>
</feature>
<feature type="compositionally biased region" description="Polar residues" evidence="2">
    <location>
        <begin position="648"/>
        <end position="665"/>
    </location>
</feature>
<feature type="region of interest" description="Disordered" evidence="2">
    <location>
        <begin position="57"/>
        <end position="109"/>
    </location>
</feature>
<reference evidence="6" key="1">
    <citation type="submission" date="2018-05" db="EMBL/GenBank/DDBJ databases">
        <title>Genome Sequencing of selected type strains of the family Eggerthellaceae.</title>
        <authorList>
            <person name="Danylec N."/>
            <person name="Stoll D.A."/>
            <person name="Doetsch A."/>
            <person name="Huch M."/>
        </authorList>
    </citation>
    <scope>NUCLEOTIDE SEQUENCE [LARGE SCALE GENOMIC DNA]</scope>
    <source>
        <strain evidence="6">DSM 24851</strain>
    </source>
</reference>
<dbReference type="Proteomes" id="UP000269591">
    <property type="component" value="Unassembled WGS sequence"/>
</dbReference>
<feature type="transmembrane region" description="Helical" evidence="3">
    <location>
        <begin position="716"/>
        <end position="737"/>
    </location>
</feature>
<dbReference type="AlphaFoldDB" id="A0A3N0B5L6"/>
<dbReference type="GO" id="GO:0030313">
    <property type="term" value="C:cell envelope"/>
    <property type="evidence" value="ECO:0007669"/>
    <property type="project" value="UniProtKB-SubCell"/>
</dbReference>
<comment type="caution">
    <text evidence="5">The sequence shown here is derived from an EMBL/GenBank/DDBJ whole genome shotgun (WGS) entry which is preliminary data.</text>
</comment>
<dbReference type="PANTHER" id="PTHR18898">
    <property type="entry name" value="NUCLEOPROTEIN TPR-RELATED"/>
    <property type="match status" value="1"/>
</dbReference>
<feature type="compositionally biased region" description="Basic and acidic residues" evidence="2">
    <location>
        <begin position="691"/>
        <end position="713"/>
    </location>
</feature>
<feature type="compositionally biased region" description="Polar residues" evidence="2">
    <location>
        <begin position="506"/>
        <end position="519"/>
    </location>
</feature>
<feature type="compositionally biased region" description="Gly residues" evidence="2">
    <location>
        <begin position="609"/>
        <end position="620"/>
    </location>
</feature>
<feature type="compositionally biased region" description="Low complexity" evidence="2">
    <location>
        <begin position="621"/>
        <end position="645"/>
    </location>
</feature>
<evidence type="ECO:0000259" key="4">
    <source>
        <dbReference type="Pfam" id="PF21277"/>
    </source>
</evidence>
<dbReference type="EMBL" id="QIBX01000001">
    <property type="protein sequence ID" value="RNL42039.1"/>
    <property type="molecule type" value="Genomic_DNA"/>
</dbReference>
<dbReference type="GO" id="GO:0006406">
    <property type="term" value="P:mRNA export from nucleus"/>
    <property type="evidence" value="ECO:0007669"/>
    <property type="project" value="TreeGrafter"/>
</dbReference>
<evidence type="ECO:0000256" key="3">
    <source>
        <dbReference type="SAM" id="Phobius"/>
    </source>
</evidence>
<dbReference type="PANTHER" id="PTHR18898:SF2">
    <property type="entry name" value="NUCLEOPROTEIN TPR"/>
    <property type="match status" value="1"/>
</dbReference>
<keyword evidence="3" id="KW-1133">Transmembrane helix</keyword>
<dbReference type="Pfam" id="PF21277">
    <property type="entry name" value="T6SS_VgrG3-like_C"/>
    <property type="match status" value="1"/>
</dbReference>
<evidence type="ECO:0000256" key="2">
    <source>
        <dbReference type="SAM" id="MobiDB-lite"/>
    </source>
</evidence>
<evidence type="ECO:0000313" key="5">
    <source>
        <dbReference type="EMBL" id="RNL42039.1"/>
    </source>
</evidence>
<feature type="compositionally biased region" description="Basic and acidic residues" evidence="2">
    <location>
        <begin position="669"/>
        <end position="681"/>
    </location>
</feature>
<keyword evidence="6" id="KW-1185">Reference proteome</keyword>
<dbReference type="Pfam" id="PF09479">
    <property type="entry name" value="Flg_new"/>
    <property type="match status" value="1"/>
</dbReference>